<proteinExistence type="predicted"/>
<dbReference type="AlphaFoldDB" id="A0AA88WUW8"/>
<name>A0AA88WUW8_9ASTE</name>
<dbReference type="InterPro" id="IPR001810">
    <property type="entry name" value="F-box_dom"/>
</dbReference>
<feature type="domain" description="F-box" evidence="1">
    <location>
        <begin position="2"/>
        <end position="49"/>
    </location>
</feature>
<accession>A0AA88WUW8</accession>
<comment type="caution">
    <text evidence="2">The sequence shown here is derived from an EMBL/GenBank/DDBJ whole genome shotgun (WGS) entry which is preliminary data.</text>
</comment>
<dbReference type="PANTHER" id="PTHR31111">
    <property type="entry name" value="BNAA05G37150D PROTEIN-RELATED"/>
    <property type="match status" value="1"/>
</dbReference>
<evidence type="ECO:0000313" key="2">
    <source>
        <dbReference type="EMBL" id="KAK3031390.1"/>
    </source>
</evidence>
<keyword evidence="3" id="KW-1185">Reference proteome</keyword>
<dbReference type="Pfam" id="PF00646">
    <property type="entry name" value="F-box"/>
    <property type="match status" value="1"/>
</dbReference>
<dbReference type="PANTHER" id="PTHR31111:SF136">
    <property type="entry name" value="F-BOX ASSOCIATED DOMAIN-CONTAINING PROTEIN"/>
    <property type="match status" value="1"/>
</dbReference>
<reference evidence="2" key="1">
    <citation type="submission" date="2022-12" db="EMBL/GenBank/DDBJ databases">
        <title>Draft genome assemblies for two species of Escallonia (Escalloniales).</title>
        <authorList>
            <person name="Chanderbali A."/>
            <person name="Dervinis C."/>
            <person name="Anghel I."/>
            <person name="Soltis D."/>
            <person name="Soltis P."/>
            <person name="Zapata F."/>
        </authorList>
    </citation>
    <scope>NUCLEOTIDE SEQUENCE</scope>
    <source>
        <strain evidence="2">UCBG64.0493</strain>
        <tissue evidence="2">Leaf</tissue>
    </source>
</reference>
<evidence type="ECO:0000313" key="3">
    <source>
        <dbReference type="Proteomes" id="UP001188597"/>
    </source>
</evidence>
<dbReference type="Gene3D" id="1.20.1280.50">
    <property type="match status" value="1"/>
</dbReference>
<protein>
    <recommendedName>
        <fullName evidence="1">F-box domain-containing protein</fullName>
    </recommendedName>
</protein>
<dbReference type="SUPFAM" id="SSF81383">
    <property type="entry name" value="F-box domain"/>
    <property type="match status" value="1"/>
</dbReference>
<dbReference type="CDD" id="cd22157">
    <property type="entry name" value="F-box_AtFBW1-like"/>
    <property type="match status" value="1"/>
</dbReference>
<sequence>MAMGRSQIPIDTITDILSWLPVKSLKRFSCVCKPWGSMLENPTFIAQHLKNSALKTNGSCLLLTGFNGRKLDHDHDMIMFLDGKLGASACLSVPIQIKYVEEKVYALTQGNA</sequence>
<dbReference type="EMBL" id="JAVXUP010000308">
    <property type="protein sequence ID" value="KAK3031390.1"/>
    <property type="molecule type" value="Genomic_DNA"/>
</dbReference>
<dbReference type="InterPro" id="IPR036047">
    <property type="entry name" value="F-box-like_dom_sf"/>
</dbReference>
<organism evidence="2 3">
    <name type="scientific">Escallonia herrerae</name>
    <dbReference type="NCBI Taxonomy" id="1293975"/>
    <lineage>
        <taxon>Eukaryota</taxon>
        <taxon>Viridiplantae</taxon>
        <taxon>Streptophyta</taxon>
        <taxon>Embryophyta</taxon>
        <taxon>Tracheophyta</taxon>
        <taxon>Spermatophyta</taxon>
        <taxon>Magnoliopsida</taxon>
        <taxon>eudicotyledons</taxon>
        <taxon>Gunneridae</taxon>
        <taxon>Pentapetalae</taxon>
        <taxon>asterids</taxon>
        <taxon>campanulids</taxon>
        <taxon>Escalloniales</taxon>
        <taxon>Escalloniaceae</taxon>
        <taxon>Escallonia</taxon>
    </lineage>
</organism>
<gene>
    <name evidence="2" type="ORF">RJ639_036098</name>
</gene>
<dbReference type="Proteomes" id="UP001188597">
    <property type="component" value="Unassembled WGS sequence"/>
</dbReference>
<evidence type="ECO:0000259" key="1">
    <source>
        <dbReference type="PROSITE" id="PS50181"/>
    </source>
</evidence>
<dbReference type="PROSITE" id="PS50181">
    <property type="entry name" value="FBOX"/>
    <property type="match status" value="1"/>
</dbReference>
<dbReference type="SMART" id="SM00256">
    <property type="entry name" value="FBOX"/>
    <property type="match status" value="1"/>
</dbReference>